<reference evidence="1" key="1">
    <citation type="submission" date="2022-07" db="EMBL/GenBank/DDBJ databases">
        <title>Phylogenomic reconstructions and comparative analyses of Kickxellomycotina fungi.</title>
        <authorList>
            <person name="Reynolds N.K."/>
            <person name="Stajich J.E."/>
            <person name="Barry K."/>
            <person name="Grigoriev I.V."/>
            <person name="Crous P."/>
            <person name="Smith M.E."/>
        </authorList>
    </citation>
    <scope>NUCLEOTIDE SEQUENCE</scope>
    <source>
        <strain evidence="1">CBS 190363</strain>
    </source>
</reference>
<comment type="caution">
    <text evidence="1">The sequence shown here is derived from an EMBL/GenBank/DDBJ whole genome shotgun (WGS) entry which is preliminary data.</text>
</comment>
<protein>
    <submittedName>
        <fullName evidence="1">Uncharacterized protein</fullName>
    </submittedName>
</protein>
<keyword evidence="2" id="KW-1185">Reference proteome</keyword>
<organism evidence="1 2">
    <name type="scientific">Coemansia aciculifera</name>
    <dbReference type="NCBI Taxonomy" id="417176"/>
    <lineage>
        <taxon>Eukaryota</taxon>
        <taxon>Fungi</taxon>
        <taxon>Fungi incertae sedis</taxon>
        <taxon>Zoopagomycota</taxon>
        <taxon>Kickxellomycotina</taxon>
        <taxon>Kickxellomycetes</taxon>
        <taxon>Kickxellales</taxon>
        <taxon>Kickxellaceae</taxon>
        <taxon>Coemansia</taxon>
    </lineage>
</organism>
<sequence length="340" mass="38449">MTENEYEEDRARQIRENEEFLASLGIDKLVTRAPKATRRAPKKQSEEGEYKPEHDYHSRIRTRTHKVSYAENNKDIYRSAGSSSSKKIKKSGPHRPKGRDLGRRIINNRVYDSKLGTSCHQCRQKTMDTKIKCSSDTCNIMFDYHCLFVRYDEDAKIIDYSEWLCPKCRGVCNCSFCMKKRGKAPTGQLSTFIKHYGEDAVKKAIMCDTINGRVLSPTKARARRRVSYEDTYGDEDEDINGDNTAACSDQGTESTSPKRQSARLANSSARKKIAALVDDSDDSNDSDNSCDSDSDGATMASWDKDGDDDYDTVDRAWNGWKSCPAAINCIVLVESNVHIY</sequence>
<dbReference type="EMBL" id="JANBVB010001988">
    <property type="protein sequence ID" value="KAJ2888720.1"/>
    <property type="molecule type" value="Genomic_DNA"/>
</dbReference>
<name>A0ACC1LY98_9FUNG</name>
<proteinExistence type="predicted"/>
<evidence type="ECO:0000313" key="1">
    <source>
        <dbReference type="EMBL" id="KAJ2888720.1"/>
    </source>
</evidence>
<accession>A0ACC1LY98</accession>
<dbReference type="Proteomes" id="UP001139981">
    <property type="component" value="Unassembled WGS sequence"/>
</dbReference>
<gene>
    <name evidence="1" type="ORF">IWW38_004891</name>
</gene>
<evidence type="ECO:0000313" key="2">
    <source>
        <dbReference type="Proteomes" id="UP001139981"/>
    </source>
</evidence>